<dbReference type="GO" id="GO:0006260">
    <property type="term" value="P:DNA replication"/>
    <property type="evidence" value="ECO:0007669"/>
    <property type="project" value="UniProtKB-KW"/>
</dbReference>
<keyword evidence="5" id="KW-0239">DNA-directed DNA polymerase</keyword>
<keyword evidence="12" id="KW-1185">Reference proteome</keyword>
<dbReference type="InterPro" id="IPR011708">
    <property type="entry name" value="DNA_pol3_alpha_NTPase_dom"/>
</dbReference>
<reference evidence="11 12" key="1">
    <citation type="submission" date="2018-11" db="EMBL/GenBank/DDBJ databases">
        <title>Chitinophaga lutea sp.nov., isolate from arsenic contaminated soil.</title>
        <authorList>
            <person name="Zong Y."/>
        </authorList>
    </citation>
    <scope>NUCLEOTIDE SEQUENCE [LARGE SCALE GENOMIC DNA]</scope>
    <source>
        <strain evidence="11 12">ZY74</strain>
    </source>
</reference>
<evidence type="ECO:0000313" key="11">
    <source>
        <dbReference type="EMBL" id="RPE12686.1"/>
    </source>
</evidence>
<dbReference type="RefSeq" id="WP_123845198.1">
    <property type="nucleotide sequence ID" value="NZ_RPDH01000001.1"/>
</dbReference>
<organism evidence="11 12">
    <name type="scientific">Chitinophaga lutea</name>
    <dbReference type="NCBI Taxonomy" id="2488634"/>
    <lineage>
        <taxon>Bacteria</taxon>
        <taxon>Pseudomonadati</taxon>
        <taxon>Bacteroidota</taxon>
        <taxon>Chitinophagia</taxon>
        <taxon>Chitinophagales</taxon>
        <taxon>Chitinophagaceae</taxon>
        <taxon>Chitinophaga</taxon>
    </lineage>
</organism>
<name>A0A3N4PXP5_9BACT</name>
<dbReference type="CDD" id="cd07431">
    <property type="entry name" value="PHP_PolIIIA"/>
    <property type="match status" value="1"/>
</dbReference>
<dbReference type="Pfam" id="PF07733">
    <property type="entry name" value="DNA_pol3_alpha"/>
    <property type="match status" value="1"/>
</dbReference>
<dbReference type="PANTHER" id="PTHR32294">
    <property type="entry name" value="DNA POLYMERASE III SUBUNIT ALPHA"/>
    <property type="match status" value="1"/>
</dbReference>
<comment type="caution">
    <text evidence="11">The sequence shown here is derived from an EMBL/GenBank/DDBJ whole genome shotgun (WGS) entry which is preliminary data.</text>
</comment>
<feature type="domain" description="DNA polymerase III alpha subunit finger" evidence="10">
    <location>
        <begin position="499"/>
        <end position="664"/>
    </location>
</feature>
<dbReference type="Pfam" id="PF14579">
    <property type="entry name" value="HHH_6"/>
    <property type="match status" value="1"/>
</dbReference>
<gene>
    <name evidence="11" type="ORF">EGT74_03830</name>
</gene>
<dbReference type="Gene3D" id="1.10.150.870">
    <property type="match status" value="1"/>
</dbReference>
<dbReference type="SUPFAM" id="SSF89550">
    <property type="entry name" value="PHP domain-like"/>
    <property type="match status" value="1"/>
</dbReference>
<evidence type="ECO:0000256" key="5">
    <source>
        <dbReference type="ARBA" id="ARBA00022932"/>
    </source>
</evidence>
<dbReference type="Pfam" id="PF17657">
    <property type="entry name" value="DNA_pol3_finger"/>
    <property type="match status" value="1"/>
</dbReference>
<dbReference type="CDD" id="cd04485">
    <property type="entry name" value="DnaE_OBF"/>
    <property type="match status" value="1"/>
</dbReference>
<evidence type="ECO:0000259" key="8">
    <source>
        <dbReference type="Pfam" id="PF07733"/>
    </source>
</evidence>
<evidence type="ECO:0000256" key="3">
    <source>
        <dbReference type="ARBA" id="ARBA00022695"/>
    </source>
</evidence>
<dbReference type="Gene3D" id="3.20.20.140">
    <property type="entry name" value="Metal-dependent hydrolases"/>
    <property type="match status" value="1"/>
</dbReference>
<dbReference type="InterPro" id="IPR016195">
    <property type="entry name" value="Pol/histidinol_Pase-like"/>
</dbReference>
<dbReference type="GO" id="GO:0008408">
    <property type="term" value="F:3'-5' exonuclease activity"/>
    <property type="evidence" value="ECO:0007669"/>
    <property type="project" value="InterPro"/>
</dbReference>
<dbReference type="GO" id="GO:0003887">
    <property type="term" value="F:DNA-directed DNA polymerase activity"/>
    <property type="evidence" value="ECO:0007669"/>
    <property type="project" value="UniProtKB-KW"/>
</dbReference>
<evidence type="ECO:0000256" key="2">
    <source>
        <dbReference type="ARBA" id="ARBA00022679"/>
    </source>
</evidence>
<evidence type="ECO:0000256" key="4">
    <source>
        <dbReference type="ARBA" id="ARBA00022705"/>
    </source>
</evidence>
<keyword evidence="2" id="KW-0808">Transferase</keyword>
<dbReference type="AlphaFoldDB" id="A0A3N4PXP5"/>
<evidence type="ECO:0000259" key="10">
    <source>
        <dbReference type="Pfam" id="PF17657"/>
    </source>
</evidence>
<comment type="catalytic activity">
    <reaction evidence="6">
        <text>DNA(n) + a 2'-deoxyribonucleoside 5'-triphosphate = DNA(n+1) + diphosphate</text>
        <dbReference type="Rhea" id="RHEA:22508"/>
        <dbReference type="Rhea" id="RHEA-COMP:17339"/>
        <dbReference type="Rhea" id="RHEA-COMP:17340"/>
        <dbReference type="ChEBI" id="CHEBI:33019"/>
        <dbReference type="ChEBI" id="CHEBI:61560"/>
        <dbReference type="ChEBI" id="CHEBI:173112"/>
        <dbReference type="EC" id="2.7.7.7"/>
    </reaction>
</comment>
<feature type="domain" description="Bacterial DNA polymerase III alpha subunit NTPase" evidence="8">
    <location>
        <begin position="247"/>
        <end position="493"/>
    </location>
</feature>
<dbReference type="Proteomes" id="UP000278351">
    <property type="component" value="Unassembled WGS sequence"/>
</dbReference>
<dbReference type="NCBIfam" id="TIGR00594">
    <property type="entry name" value="polc"/>
    <property type="match status" value="1"/>
</dbReference>
<feature type="domain" description="PHP" evidence="7">
    <location>
        <begin position="4"/>
        <end position="96"/>
    </location>
</feature>
<dbReference type="EMBL" id="RPDH01000001">
    <property type="protein sequence ID" value="RPE12686.1"/>
    <property type="molecule type" value="Genomic_DNA"/>
</dbReference>
<dbReference type="InterPro" id="IPR004805">
    <property type="entry name" value="DnaE2/DnaE/PolC"/>
</dbReference>
<proteinExistence type="predicted"/>
<keyword evidence="4" id="KW-0235">DNA replication</keyword>
<dbReference type="EC" id="2.7.7.7" evidence="1"/>
<dbReference type="InterPro" id="IPR029460">
    <property type="entry name" value="DNAPol_HHH"/>
</dbReference>
<evidence type="ECO:0000313" key="12">
    <source>
        <dbReference type="Proteomes" id="UP000278351"/>
    </source>
</evidence>
<dbReference type="OrthoDB" id="9803237at2"/>
<sequence length="994" mass="114651">MYLNCKSWFSLRYGTIRTTELVALARENGITAMALTNINATTDSWFFVLECQKNGIKPILGVEFRNGPDFKYILLARNMEGWMHINQFLSRHLQQDIPFPDKAPLLEHTFVIYAWGARHPDSLAAHELAGIRPREISKLFRVDTKKYARKLVILQPLTFSDREGHELHTVLRAVDNNMLISQLPVSETAGIDEGFIPPLQLLEHFKELPHIVQNTIRVMHECDMYLQPGQHLTKKRFTHSREADRELLRDLALEGMGYRYPPYGTEEARRRIEKELDIINTHDFNAYFLITWDIIRYAKHRGFFHVGRGSGANSIVAYCLGITNVDPIALDLYFERFLNPYRTSPPDFDLDFSWRDRDDITRYIFEKYTSDHTALLGTVSTFQTNSIVRELGKVYGLPKGEIDKILEHPYEVKLGGDNIHQRIIRFGKMLVQNHEGETQPYPNQLSIHAGGILISEAPIYRHCTTHLPPKGFPTAQLDMHMAEAIGLYKFDILSQRGLGHIRDTMDYVRENKGITFDIHDSKPFMEDEAVKKNLQTVNTIGCFYIESPAMRQLLLKLRCSDYITLVAASSIIRPGVAQAGMMRQYVYNYNHQDEVKYLHPVMESLMKETFGVMVYQEDVIKVAHYFADLDLADADILRRAMAGKYRGQNNFEKIKQQFFDNCERLGRDPVVSQEVWRQISSFANFSFSKAHSASFAVESYQSLYLKTYFPAEFMVAVINNFGGFYNRELYFRELQKTGVQLHPPCMNNSLYATRITGNDVYTGFIHVDRLEQAFIEKALAERALNGPYTGLENFMDRTSPKPEQLEILIRIGAFKFTGLTKKQLLWESSGLLKLSGSDDYNPRLFSEPSRDWQLPHLAYHRHEDAFDEIELLGFPLCSPFDVLEHDTSGYLPVAAMKEHQGQHVKMLGYFVTIKHVYTSKNEPMCFGTFLDRDGGFLDTVHFPDSLRKYPFMKGGFYILEGRITEEFGVFTLDVSYMRKIGYFEDKAPALKNAM</sequence>
<accession>A0A3N4PXP5</accession>
<dbReference type="InterPro" id="IPR040982">
    <property type="entry name" value="DNA_pol3_finger"/>
</dbReference>
<evidence type="ECO:0000259" key="9">
    <source>
        <dbReference type="Pfam" id="PF14579"/>
    </source>
</evidence>
<feature type="domain" description="DNA polymerase helix-hairpin-helix motif" evidence="9">
    <location>
        <begin position="738"/>
        <end position="824"/>
    </location>
</feature>
<dbReference type="InterPro" id="IPR004013">
    <property type="entry name" value="PHP_dom"/>
</dbReference>
<protein>
    <recommendedName>
        <fullName evidence="1">DNA-directed DNA polymerase</fullName>
        <ecNumber evidence="1">2.7.7.7</ecNumber>
    </recommendedName>
</protein>
<evidence type="ECO:0000256" key="1">
    <source>
        <dbReference type="ARBA" id="ARBA00012417"/>
    </source>
</evidence>
<evidence type="ECO:0000259" key="7">
    <source>
        <dbReference type="Pfam" id="PF02811"/>
    </source>
</evidence>
<keyword evidence="3" id="KW-0548">Nucleotidyltransferase</keyword>
<evidence type="ECO:0000256" key="6">
    <source>
        <dbReference type="ARBA" id="ARBA00049244"/>
    </source>
</evidence>
<dbReference type="Pfam" id="PF02811">
    <property type="entry name" value="PHP"/>
    <property type="match status" value="1"/>
</dbReference>